<dbReference type="InterPro" id="IPR054357">
    <property type="entry name" value="MFE-2_N"/>
</dbReference>
<dbReference type="InterPro" id="IPR002539">
    <property type="entry name" value="MaoC-like_dom"/>
</dbReference>
<accession>A0A9P5MR39</accession>
<dbReference type="Proteomes" id="UP000759537">
    <property type="component" value="Unassembled WGS sequence"/>
</dbReference>
<evidence type="ECO:0000313" key="4">
    <source>
        <dbReference type="Proteomes" id="UP000759537"/>
    </source>
</evidence>
<dbReference type="PANTHER" id="PTHR13078">
    <property type="entry name" value="PEROXISOMAL MULTIFUNCTIONAL ENZYME TYPE 2-RELATED"/>
    <property type="match status" value="1"/>
</dbReference>
<evidence type="ECO:0000313" key="3">
    <source>
        <dbReference type="EMBL" id="KAF8471325.1"/>
    </source>
</evidence>
<dbReference type="CDD" id="cd03448">
    <property type="entry name" value="HDE_HSD"/>
    <property type="match status" value="1"/>
</dbReference>
<gene>
    <name evidence="3" type="ORF">DFH94DRAFT_768927</name>
</gene>
<dbReference type="EMBL" id="WHVB01000023">
    <property type="protein sequence ID" value="KAF8471325.1"/>
    <property type="molecule type" value="Genomic_DNA"/>
</dbReference>
<proteinExistence type="predicted"/>
<dbReference type="AlphaFoldDB" id="A0A9P5MR39"/>
<reference evidence="3" key="1">
    <citation type="submission" date="2019-10" db="EMBL/GenBank/DDBJ databases">
        <authorList>
            <consortium name="DOE Joint Genome Institute"/>
            <person name="Kuo A."/>
            <person name="Miyauchi S."/>
            <person name="Kiss E."/>
            <person name="Drula E."/>
            <person name="Kohler A."/>
            <person name="Sanchez-Garcia M."/>
            <person name="Andreopoulos B."/>
            <person name="Barry K.W."/>
            <person name="Bonito G."/>
            <person name="Buee M."/>
            <person name="Carver A."/>
            <person name="Chen C."/>
            <person name="Cichocki N."/>
            <person name="Clum A."/>
            <person name="Culley D."/>
            <person name="Crous P.W."/>
            <person name="Fauchery L."/>
            <person name="Girlanda M."/>
            <person name="Hayes R."/>
            <person name="Keri Z."/>
            <person name="LaButti K."/>
            <person name="Lipzen A."/>
            <person name="Lombard V."/>
            <person name="Magnuson J."/>
            <person name="Maillard F."/>
            <person name="Morin E."/>
            <person name="Murat C."/>
            <person name="Nolan M."/>
            <person name="Ohm R."/>
            <person name="Pangilinan J."/>
            <person name="Pereira M."/>
            <person name="Perotto S."/>
            <person name="Peter M."/>
            <person name="Riley R."/>
            <person name="Sitrit Y."/>
            <person name="Stielow B."/>
            <person name="Szollosi G."/>
            <person name="Zifcakova L."/>
            <person name="Stursova M."/>
            <person name="Spatafora J.W."/>
            <person name="Tedersoo L."/>
            <person name="Vaario L.-M."/>
            <person name="Yamada A."/>
            <person name="Yan M."/>
            <person name="Wang P."/>
            <person name="Xu J."/>
            <person name="Bruns T."/>
            <person name="Baldrian P."/>
            <person name="Vilgalys R."/>
            <person name="Henrissat B."/>
            <person name="Grigoriev I.V."/>
            <person name="Hibbett D."/>
            <person name="Nagy L.G."/>
            <person name="Martin F.M."/>
        </authorList>
    </citation>
    <scope>NUCLEOTIDE SEQUENCE</scope>
    <source>
        <strain evidence="3">Prilba</strain>
    </source>
</reference>
<dbReference type="GO" id="GO:0003857">
    <property type="term" value="F:(3S)-3-hydroxyacyl-CoA dehydrogenase (NAD+) activity"/>
    <property type="evidence" value="ECO:0007669"/>
    <property type="project" value="TreeGrafter"/>
</dbReference>
<dbReference type="Pfam" id="PF01575">
    <property type="entry name" value="MaoC_dehydratas"/>
    <property type="match status" value="1"/>
</dbReference>
<dbReference type="Pfam" id="PF22622">
    <property type="entry name" value="MFE-2_hydrat-2_N"/>
    <property type="match status" value="1"/>
</dbReference>
<dbReference type="InterPro" id="IPR029069">
    <property type="entry name" value="HotDog_dom_sf"/>
</dbReference>
<evidence type="ECO:0000259" key="1">
    <source>
        <dbReference type="Pfam" id="PF01575"/>
    </source>
</evidence>
<sequence>MLRRAIGPTRDFLLDILFGITFGTTYRAMATSIQLEKIFNKEYTAEPTSWNKRDLLTYAIGIGAKTCEKQFVYELDPSFSAFPTYPVVLGFKGTDQDVVNFAERIRGSNNIKGLPEFDPRRLVHGSQSIEILKPLPLVSGPGWKLKRRLASIRENKSGVIVEIESLLVDPHDTPYARLFSATFNLTAKITGKPFSHSIASPPQHVSIPRERKPDWVIQEQTLPEQALIYRLSGDYNPLHIDPLVGSDAGFGGVILHGLSTFGFAARAIVKAVGGGGPSSLRYFGVRFTAPVVPGDGLETSAWEVRKAPDGTTEVAFEVKNTTTGKVVLGGGFARVVKFERSKL</sequence>
<dbReference type="PANTHER" id="PTHR13078:SF57">
    <property type="entry name" value="DEHYDRATASE, PUTATIVE (AFU_ORTHOLOGUE AFUA_5G00640)-RELATED"/>
    <property type="match status" value="1"/>
</dbReference>
<dbReference type="OrthoDB" id="60204at2759"/>
<name>A0A9P5MR39_9AGAM</name>
<feature type="domain" description="Peroxisomal multifunctional enzyme type 2-like N-terminal" evidence="2">
    <location>
        <begin position="50"/>
        <end position="169"/>
    </location>
</feature>
<evidence type="ECO:0000259" key="2">
    <source>
        <dbReference type="Pfam" id="PF22622"/>
    </source>
</evidence>
<dbReference type="GO" id="GO:0044594">
    <property type="term" value="F:17-beta-hydroxysteroid dehydrogenase (NAD+) activity"/>
    <property type="evidence" value="ECO:0007669"/>
    <property type="project" value="TreeGrafter"/>
</dbReference>
<dbReference type="GO" id="GO:0005777">
    <property type="term" value="C:peroxisome"/>
    <property type="evidence" value="ECO:0007669"/>
    <property type="project" value="TreeGrafter"/>
</dbReference>
<organism evidence="3 4">
    <name type="scientific">Russula ochroleuca</name>
    <dbReference type="NCBI Taxonomy" id="152965"/>
    <lineage>
        <taxon>Eukaryota</taxon>
        <taxon>Fungi</taxon>
        <taxon>Dikarya</taxon>
        <taxon>Basidiomycota</taxon>
        <taxon>Agaricomycotina</taxon>
        <taxon>Agaricomycetes</taxon>
        <taxon>Russulales</taxon>
        <taxon>Russulaceae</taxon>
        <taxon>Russula</taxon>
    </lineage>
</organism>
<feature type="domain" description="MaoC-like" evidence="1">
    <location>
        <begin position="210"/>
        <end position="323"/>
    </location>
</feature>
<comment type="caution">
    <text evidence="3">The sequence shown here is derived from an EMBL/GenBank/DDBJ whole genome shotgun (WGS) entry which is preliminary data.</text>
</comment>
<dbReference type="GO" id="GO:0006635">
    <property type="term" value="P:fatty acid beta-oxidation"/>
    <property type="evidence" value="ECO:0007669"/>
    <property type="project" value="TreeGrafter"/>
</dbReference>
<dbReference type="GO" id="GO:0004300">
    <property type="term" value="F:enoyl-CoA hydratase activity"/>
    <property type="evidence" value="ECO:0007669"/>
    <property type="project" value="TreeGrafter"/>
</dbReference>
<dbReference type="Gene3D" id="3.10.129.10">
    <property type="entry name" value="Hotdog Thioesterase"/>
    <property type="match status" value="2"/>
</dbReference>
<dbReference type="SUPFAM" id="SSF54637">
    <property type="entry name" value="Thioesterase/thiol ester dehydrase-isomerase"/>
    <property type="match status" value="2"/>
</dbReference>
<reference evidence="3" key="2">
    <citation type="journal article" date="2020" name="Nat. Commun.">
        <title>Large-scale genome sequencing of mycorrhizal fungi provides insights into the early evolution of symbiotic traits.</title>
        <authorList>
            <person name="Miyauchi S."/>
            <person name="Kiss E."/>
            <person name="Kuo A."/>
            <person name="Drula E."/>
            <person name="Kohler A."/>
            <person name="Sanchez-Garcia M."/>
            <person name="Morin E."/>
            <person name="Andreopoulos B."/>
            <person name="Barry K.W."/>
            <person name="Bonito G."/>
            <person name="Buee M."/>
            <person name="Carver A."/>
            <person name="Chen C."/>
            <person name="Cichocki N."/>
            <person name="Clum A."/>
            <person name="Culley D."/>
            <person name="Crous P.W."/>
            <person name="Fauchery L."/>
            <person name="Girlanda M."/>
            <person name="Hayes R.D."/>
            <person name="Keri Z."/>
            <person name="LaButti K."/>
            <person name="Lipzen A."/>
            <person name="Lombard V."/>
            <person name="Magnuson J."/>
            <person name="Maillard F."/>
            <person name="Murat C."/>
            <person name="Nolan M."/>
            <person name="Ohm R.A."/>
            <person name="Pangilinan J."/>
            <person name="Pereira M.F."/>
            <person name="Perotto S."/>
            <person name="Peter M."/>
            <person name="Pfister S."/>
            <person name="Riley R."/>
            <person name="Sitrit Y."/>
            <person name="Stielow J.B."/>
            <person name="Szollosi G."/>
            <person name="Zifcakova L."/>
            <person name="Stursova M."/>
            <person name="Spatafora J.W."/>
            <person name="Tedersoo L."/>
            <person name="Vaario L.M."/>
            <person name="Yamada A."/>
            <person name="Yan M."/>
            <person name="Wang P."/>
            <person name="Xu J."/>
            <person name="Bruns T."/>
            <person name="Baldrian P."/>
            <person name="Vilgalys R."/>
            <person name="Dunand C."/>
            <person name="Henrissat B."/>
            <person name="Grigoriev I.V."/>
            <person name="Hibbett D."/>
            <person name="Nagy L.G."/>
            <person name="Martin F.M."/>
        </authorList>
    </citation>
    <scope>NUCLEOTIDE SEQUENCE</scope>
    <source>
        <strain evidence="3">Prilba</strain>
    </source>
</reference>
<protein>
    <submittedName>
        <fullName evidence="3">Peroxisomal dehydratase</fullName>
    </submittedName>
</protein>
<keyword evidence="4" id="KW-1185">Reference proteome</keyword>